<evidence type="ECO:0000313" key="4">
    <source>
        <dbReference type="Proteomes" id="UP000236754"/>
    </source>
</evidence>
<keyword evidence="4" id="KW-1185">Reference proteome</keyword>
<feature type="signal peptide" evidence="2">
    <location>
        <begin position="1"/>
        <end position="33"/>
    </location>
</feature>
<evidence type="ECO:0008006" key="5">
    <source>
        <dbReference type="Google" id="ProtNLM"/>
    </source>
</evidence>
<feature type="compositionally biased region" description="Polar residues" evidence="1">
    <location>
        <begin position="315"/>
        <end position="324"/>
    </location>
</feature>
<proteinExistence type="predicted"/>
<gene>
    <name evidence="3" type="ORF">SAMN05216223_102260</name>
</gene>
<reference evidence="3 4" key="1">
    <citation type="submission" date="2016-10" db="EMBL/GenBank/DDBJ databases">
        <authorList>
            <person name="de Groot N.N."/>
        </authorList>
    </citation>
    <scope>NUCLEOTIDE SEQUENCE [LARGE SCALE GENOMIC DNA]</scope>
    <source>
        <strain evidence="3 4">CGMCC 4.2023</strain>
    </source>
</reference>
<dbReference type="AlphaFoldDB" id="A0A1H5VDI9"/>
<dbReference type="Proteomes" id="UP000236754">
    <property type="component" value="Unassembled WGS sequence"/>
</dbReference>
<protein>
    <recommendedName>
        <fullName evidence="5">Enoyl reductase</fullName>
    </recommendedName>
</protein>
<dbReference type="EMBL" id="FNVU01000002">
    <property type="protein sequence ID" value="SEF85422.1"/>
    <property type="molecule type" value="Genomic_DNA"/>
</dbReference>
<evidence type="ECO:0000313" key="3">
    <source>
        <dbReference type="EMBL" id="SEF85422.1"/>
    </source>
</evidence>
<name>A0A1H5VDI9_9ACTN</name>
<feature type="chain" id="PRO_5009287203" description="Enoyl reductase" evidence="2">
    <location>
        <begin position="34"/>
        <end position="334"/>
    </location>
</feature>
<organism evidence="3 4">
    <name type="scientific">Actinacidiphila yanglinensis</name>
    <dbReference type="NCBI Taxonomy" id="310779"/>
    <lineage>
        <taxon>Bacteria</taxon>
        <taxon>Bacillati</taxon>
        <taxon>Actinomycetota</taxon>
        <taxon>Actinomycetes</taxon>
        <taxon>Kitasatosporales</taxon>
        <taxon>Streptomycetaceae</taxon>
        <taxon>Actinacidiphila</taxon>
    </lineage>
</organism>
<evidence type="ECO:0000256" key="1">
    <source>
        <dbReference type="SAM" id="MobiDB-lite"/>
    </source>
</evidence>
<keyword evidence="2" id="KW-0732">Signal</keyword>
<accession>A0A1H5VDI9</accession>
<sequence>MRAMKHSLPRLVTCLLATGCALLASTGPSSAIAGESPGGTKKPPQSPPKSPSPETIQSKVNYNKSYHGPGVQMTAPATSNWSPPPCWYEPEFTPTQFSDFINGHYVTGSAWETMGQQYGADDFHKGDKGAWYQLIIPDTSQAGACTALDPWKWIPPDQPSTPDIPKVDPKTLAGLAFNQTVLPKPDITLRPLAQNQLVNLDTEIAFDKALPKVWVTASLDNADFGVHVAATTTAVPVQLTVDAGTDYADPQSCTYDLKASGGKYSVNTKDAACNVTYDKASPNGGYPLKASVVWKVTWTPSADPDGPPSAPGLPNGQSSKQFQVTVREDQTVNR</sequence>
<feature type="region of interest" description="Disordered" evidence="1">
    <location>
        <begin position="299"/>
        <end position="334"/>
    </location>
</feature>
<feature type="region of interest" description="Disordered" evidence="1">
    <location>
        <begin position="31"/>
        <end position="63"/>
    </location>
</feature>
<evidence type="ECO:0000256" key="2">
    <source>
        <dbReference type="SAM" id="SignalP"/>
    </source>
</evidence>
<feature type="compositionally biased region" description="Polar residues" evidence="1">
    <location>
        <begin position="54"/>
        <end position="63"/>
    </location>
</feature>